<feature type="compositionally biased region" description="Basic and acidic residues" evidence="6">
    <location>
        <begin position="674"/>
        <end position="683"/>
    </location>
</feature>
<name>A0AAD8ZJ92_9TELE</name>
<evidence type="ECO:0000313" key="8">
    <source>
        <dbReference type="EMBL" id="KAK1800077.1"/>
    </source>
</evidence>
<evidence type="ECO:0000256" key="4">
    <source>
        <dbReference type="ARBA" id="ARBA00022833"/>
    </source>
</evidence>
<feature type="compositionally biased region" description="Polar residues" evidence="6">
    <location>
        <begin position="655"/>
        <end position="668"/>
    </location>
</feature>
<feature type="region of interest" description="Disordered" evidence="6">
    <location>
        <begin position="1148"/>
        <end position="1226"/>
    </location>
</feature>
<feature type="compositionally biased region" description="Basic and acidic residues" evidence="6">
    <location>
        <begin position="1427"/>
        <end position="1437"/>
    </location>
</feature>
<keyword evidence="3 5" id="KW-0863">Zinc-finger</keyword>
<feature type="region of interest" description="Disordered" evidence="6">
    <location>
        <begin position="655"/>
        <end position="731"/>
    </location>
</feature>
<feature type="region of interest" description="Disordered" evidence="6">
    <location>
        <begin position="230"/>
        <end position="353"/>
    </location>
</feature>
<feature type="compositionally biased region" description="Low complexity" evidence="6">
    <location>
        <begin position="174"/>
        <end position="186"/>
    </location>
</feature>
<feature type="compositionally biased region" description="Polar residues" evidence="6">
    <location>
        <begin position="155"/>
        <end position="166"/>
    </location>
</feature>
<evidence type="ECO:0000256" key="3">
    <source>
        <dbReference type="ARBA" id="ARBA00022771"/>
    </source>
</evidence>
<dbReference type="PROSITE" id="PS00028">
    <property type="entry name" value="ZINC_FINGER_C2H2_1"/>
    <property type="match status" value="2"/>
</dbReference>
<keyword evidence="2" id="KW-0677">Repeat</keyword>
<dbReference type="EMBL" id="JAROKS010000011">
    <property type="protein sequence ID" value="KAK1800077.1"/>
    <property type="molecule type" value="Genomic_DNA"/>
</dbReference>
<feature type="region of interest" description="Disordered" evidence="6">
    <location>
        <begin position="147"/>
        <end position="193"/>
    </location>
</feature>
<dbReference type="GO" id="GO:0008270">
    <property type="term" value="F:zinc ion binding"/>
    <property type="evidence" value="ECO:0007669"/>
    <property type="project" value="UniProtKB-KW"/>
</dbReference>
<feature type="region of interest" description="Disordered" evidence="6">
    <location>
        <begin position="850"/>
        <end position="885"/>
    </location>
</feature>
<sequence>MATGKQGFVRAAVPQHSVSAQREGEMHVQASLAAMYIQAVPGLPAAVQDAGVIPLSVPMMCTSPAVPLLTLHLSGSSVLQQQRPDAPAALARPKAAGKHVCPHCRRDCLKPSVLEKHLRCHTGERPYPCTTCGISFKTQSNLYKHKRTQAHARLSSESGKGTFSNQESTESSRETCSSLELPSGDPAEVDEGDAGAAAPTMVAPGYARVGSVEGKAGSETEQAVEVALHASPAHRQQDSLNPAGRQVPLSSEGVNEASSTQTDSPIRAPLTPNRTPLQRQEALLPKLSRGKTQSHGSTDSGFSEGSEPSFTSSPGATLHDLSMESLAESSMELQEPGSSRIPSDVSHDDDRSKVSIQEKQKLEEHILKLISDNSMLVDDKHLLNVRPRKTVLSKQGSIDLPMPYTYKDSFHFEMRSSKHPVSSSQRQDRRGKAIYSSVPTQYSISFEHAPLTRSSSLPFSMGIQNSERTASPRQGGNIPLSRRCSAGNICTFTSVDQNPPGHRLLVRQAAVDCLMGAEVSPMERGSHGSLSSDGDCPDTAAELVAKRCRRKKAQKFAYNKWYMYGDGTFKKLYDTETGSSQKSRTATLSVEQTESQGIQASQQRESSSTVSSCSAACLPPTVNVPPARTSSQVISSYVLLQSHLINQTTQPLQAGLSNQNTAPLSDNETGCVKGMEEKSKRAETQVSSLIPSERKKQKTEDERSALNENTDTQTRQQCTFTSGSRRSNPSMCDVTNQSLQSVCGSLLESSSATGLQKDNRLNLHRQGSLTSLLPPNQRQLLSKRHSSPLFVARESGTSRCPSASSIDSAPQAKPSFLPMYQLKIPCFTDGASDSHHRNPALSKPSLASYQPARQGLHETSSPSVPQCQSATEVVSLGQEHQGTLTKARTMNSLACKGQGDHALEKPQTLHQPSSYTSIISATSTPVSSTPHSRPAITPAQTQSTPYTIHGMSAGPVSSVLSQPCQTFTPLGHNQSVTVSTTHSTVSSLSHCSTATKTSQNYTATMASLAQNSPATAVVISKKPMDTHAPVCQSSTDSAPLGISHAELQGCQFEDKMLLVNDSLQSLAQDTFYVRTADLQIIMQLISDEQLALIEPQIETQDFKLHGAHYASAPPDSRANLLGQQCKLQKTGVVAKELEAAGRGVTITSYAKQSPGETLGEADKPTAEPGSGPQSHSPSAHGSKSFSVSTIREGNRDAMGSPGTVHAPAVSLSRPEAPTERAPRSSVEKVPFWPDITVLSDTWQPEVRQPVLTTAGQHKSHHLPSATSTSTSTSIEGERAETEAGATCVLGEPRLTPASFSPAASNQTELLTAAQPSQLNPCQGARTSPAPERKTASGSASAPVACQQQPLSQSGACGWDESKLGCEAQGNETCSPGQASGQHLSQRACCAQRPAVIWSNGEQGKTLTARTAQAIAVRFNPRRPASKGTREERVKCEKNTGAVGHGNQDSCSGPWLCGSLQSWRAHWEAGTGLQGWAPQEPKTQEEENKRE</sequence>
<feature type="compositionally biased region" description="Polar residues" evidence="6">
    <location>
        <begin position="248"/>
        <end position="264"/>
    </location>
</feature>
<dbReference type="InterPro" id="IPR036236">
    <property type="entry name" value="Znf_C2H2_sf"/>
</dbReference>
<feature type="compositionally biased region" description="Polar residues" evidence="6">
    <location>
        <begin position="290"/>
        <end position="315"/>
    </location>
</feature>
<feature type="region of interest" description="Disordered" evidence="6">
    <location>
        <begin position="1468"/>
        <end position="1490"/>
    </location>
</feature>
<feature type="compositionally biased region" description="Polar residues" evidence="6">
    <location>
        <begin position="1297"/>
        <end position="1320"/>
    </location>
</feature>
<dbReference type="SMART" id="SM00355">
    <property type="entry name" value="ZnF_C2H2"/>
    <property type="match status" value="2"/>
</dbReference>
<keyword evidence="9" id="KW-1185">Reference proteome</keyword>
<feature type="domain" description="C2H2-type" evidence="7">
    <location>
        <begin position="127"/>
        <end position="156"/>
    </location>
</feature>
<feature type="compositionally biased region" description="Basic and acidic residues" evidence="6">
    <location>
        <begin position="1216"/>
        <end position="1226"/>
    </location>
</feature>
<gene>
    <name evidence="8" type="ORF">P4O66_006133</name>
</gene>
<accession>A0AAD8ZJ92</accession>
<dbReference type="Proteomes" id="UP001239994">
    <property type="component" value="Unassembled WGS sequence"/>
</dbReference>
<feature type="compositionally biased region" description="Low complexity" evidence="6">
    <location>
        <begin position="323"/>
        <end position="335"/>
    </location>
</feature>
<comment type="caution">
    <text evidence="8">The sequence shown here is derived from an EMBL/GenBank/DDBJ whole genome shotgun (WGS) entry which is preliminary data.</text>
</comment>
<feature type="compositionally biased region" description="Polar residues" evidence="6">
    <location>
        <begin position="706"/>
        <end position="731"/>
    </location>
</feature>
<feature type="compositionally biased region" description="Polar residues" evidence="6">
    <location>
        <begin position="1171"/>
        <end position="1191"/>
    </location>
</feature>
<evidence type="ECO:0000256" key="2">
    <source>
        <dbReference type="ARBA" id="ARBA00022737"/>
    </source>
</evidence>
<dbReference type="PANTHER" id="PTHR47166:SF1">
    <property type="entry name" value="ZINC FINGER PROTEIN 831"/>
    <property type="match status" value="1"/>
</dbReference>
<evidence type="ECO:0000256" key="1">
    <source>
        <dbReference type="ARBA" id="ARBA00022723"/>
    </source>
</evidence>
<dbReference type="InterPro" id="IPR013087">
    <property type="entry name" value="Znf_C2H2_type"/>
</dbReference>
<proteinExistence type="predicted"/>
<keyword evidence="4" id="KW-0862">Zinc</keyword>
<evidence type="ECO:0000313" key="9">
    <source>
        <dbReference type="Proteomes" id="UP001239994"/>
    </source>
</evidence>
<feature type="compositionally biased region" description="Basic and acidic residues" evidence="6">
    <location>
        <begin position="1481"/>
        <end position="1490"/>
    </location>
</feature>
<feature type="compositionally biased region" description="Polar residues" evidence="6">
    <location>
        <begin position="583"/>
        <end position="600"/>
    </location>
</feature>
<feature type="region of interest" description="Disordered" evidence="6">
    <location>
        <begin position="1253"/>
        <end position="1343"/>
    </location>
</feature>
<feature type="non-terminal residue" evidence="8">
    <location>
        <position position="1490"/>
    </location>
</feature>
<reference evidence="8" key="1">
    <citation type="submission" date="2023-03" db="EMBL/GenBank/DDBJ databases">
        <title>Electrophorus voltai genome.</title>
        <authorList>
            <person name="Bian C."/>
        </authorList>
    </citation>
    <scope>NUCLEOTIDE SEQUENCE</scope>
    <source>
        <strain evidence="8">CB-2022</strain>
        <tissue evidence="8">Muscle</tissue>
    </source>
</reference>
<evidence type="ECO:0000256" key="5">
    <source>
        <dbReference type="PROSITE-ProRule" id="PRU00042"/>
    </source>
</evidence>
<dbReference type="FunFam" id="3.30.160.60:FF:000710">
    <property type="entry name" value="Zinc finger protein 768"/>
    <property type="match status" value="1"/>
</dbReference>
<protein>
    <recommendedName>
        <fullName evidence="7">C2H2-type domain-containing protein</fullName>
    </recommendedName>
</protein>
<keyword evidence="1" id="KW-0479">Metal-binding</keyword>
<dbReference type="PANTHER" id="PTHR47166">
    <property type="entry name" value="ZINC FINGER PROTEIN 831"/>
    <property type="match status" value="1"/>
</dbReference>
<evidence type="ECO:0000259" key="7">
    <source>
        <dbReference type="PROSITE" id="PS50157"/>
    </source>
</evidence>
<evidence type="ECO:0000256" key="6">
    <source>
        <dbReference type="SAM" id="MobiDB-lite"/>
    </source>
</evidence>
<dbReference type="Gene3D" id="3.30.160.60">
    <property type="entry name" value="Classic Zinc Finger"/>
    <property type="match status" value="2"/>
</dbReference>
<feature type="compositionally biased region" description="Polar residues" evidence="6">
    <location>
        <begin position="857"/>
        <end position="885"/>
    </location>
</feature>
<feature type="domain" description="C2H2-type" evidence="7">
    <location>
        <begin position="99"/>
        <end position="126"/>
    </location>
</feature>
<dbReference type="PROSITE" id="PS50157">
    <property type="entry name" value="ZINC_FINGER_C2H2_2"/>
    <property type="match status" value="2"/>
</dbReference>
<feature type="region of interest" description="Disordered" evidence="6">
    <location>
        <begin position="1422"/>
        <end position="1450"/>
    </location>
</feature>
<feature type="region of interest" description="Disordered" evidence="6">
    <location>
        <begin position="583"/>
        <end position="606"/>
    </location>
</feature>
<organism evidence="8 9">
    <name type="scientific">Electrophorus voltai</name>
    <dbReference type="NCBI Taxonomy" id="2609070"/>
    <lineage>
        <taxon>Eukaryota</taxon>
        <taxon>Metazoa</taxon>
        <taxon>Chordata</taxon>
        <taxon>Craniata</taxon>
        <taxon>Vertebrata</taxon>
        <taxon>Euteleostomi</taxon>
        <taxon>Actinopterygii</taxon>
        <taxon>Neopterygii</taxon>
        <taxon>Teleostei</taxon>
        <taxon>Ostariophysi</taxon>
        <taxon>Gymnotiformes</taxon>
        <taxon>Gymnotoidei</taxon>
        <taxon>Gymnotidae</taxon>
        <taxon>Electrophorus</taxon>
    </lineage>
</organism>
<feature type="compositionally biased region" description="Basic and acidic residues" evidence="6">
    <location>
        <begin position="692"/>
        <end position="705"/>
    </location>
</feature>
<dbReference type="SUPFAM" id="SSF57667">
    <property type="entry name" value="beta-beta-alpha zinc fingers"/>
    <property type="match status" value="1"/>
</dbReference>